<sequence length="103" mass="11560">MSRSRAFSIQSCQLAQDSAEVTDNHRGAIRSPVKCCHGTVTPPGQVFKSTSAKPRNFTLHPSKPCVSRRTAFLDETRLEKRAGLTRHTFRCRVSFCIPPDSIW</sequence>
<name>A0A067L082_JATCU</name>
<organism evidence="1 2">
    <name type="scientific">Jatropha curcas</name>
    <name type="common">Barbados nut</name>
    <dbReference type="NCBI Taxonomy" id="180498"/>
    <lineage>
        <taxon>Eukaryota</taxon>
        <taxon>Viridiplantae</taxon>
        <taxon>Streptophyta</taxon>
        <taxon>Embryophyta</taxon>
        <taxon>Tracheophyta</taxon>
        <taxon>Spermatophyta</taxon>
        <taxon>Magnoliopsida</taxon>
        <taxon>eudicotyledons</taxon>
        <taxon>Gunneridae</taxon>
        <taxon>Pentapetalae</taxon>
        <taxon>rosids</taxon>
        <taxon>fabids</taxon>
        <taxon>Malpighiales</taxon>
        <taxon>Euphorbiaceae</taxon>
        <taxon>Crotonoideae</taxon>
        <taxon>Jatropheae</taxon>
        <taxon>Jatropha</taxon>
    </lineage>
</organism>
<keyword evidence="2" id="KW-1185">Reference proteome</keyword>
<evidence type="ECO:0000313" key="2">
    <source>
        <dbReference type="Proteomes" id="UP000027138"/>
    </source>
</evidence>
<proteinExistence type="predicted"/>
<evidence type="ECO:0000313" key="1">
    <source>
        <dbReference type="EMBL" id="KDP37509.1"/>
    </source>
</evidence>
<dbReference type="Proteomes" id="UP000027138">
    <property type="component" value="Unassembled WGS sequence"/>
</dbReference>
<gene>
    <name evidence="1" type="ORF">JCGZ_05948</name>
</gene>
<accession>A0A067L082</accession>
<protein>
    <submittedName>
        <fullName evidence="1">Uncharacterized protein</fullName>
    </submittedName>
</protein>
<dbReference type="EMBL" id="KK914399">
    <property type="protein sequence ID" value="KDP37509.1"/>
    <property type="molecule type" value="Genomic_DNA"/>
</dbReference>
<reference evidence="1 2" key="1">
    <citation type="journal article" date="2014" name="PLoS ONE">
        <title>Global Analysis of Gene Expression Profiles in Physic Nut (Jatropha curcas L.) Seedlings Exposed to Salt Stress.</title>
        <authorList>
            <person name="Zhang L."/>
            <person name="Zhang C."/>
            <person name="Wu P."/>
            <person name="Chen Y."/>
            <person name="Li M."/>
            <person name="Jiang H."/>
            <person name="Wu G."/>
        </authorList>
    </citation>
    <scope>NUCLEOTIDE SEQUENCE [LARGE SCALE GENOMIC DNA]</scope>
    <source>
        <strain evidence="2">cv. GZQX0401</strain>
        <tissue evidence="1">Young leaves</tissue>
    </source>
</reference>
<dbReference type="AlphaFoldDB" id="A0A067L082"/>